<evidence type="ECO:0000313" key="1">
    <source>
        <dbReference type="EMBL" id="MBJ6728031.1"/>
    </source>
</evidence>
<keyword evidence="2" id="KW-1185">Reference proteome</keyword>
<reference evidence="1" key="1">
    <citation type="submission" date="2020-12" db="EMBL/GenBank/DDBJ databases">
        <title>Geomonas sp. Red875, isolated from river sediment.</title>
        <authorList>
            <person name="Xu Z."/>
            <person name="Zhang Z."/>
            <person name="Masuda Y."/>
            <person name="Itoh H."/>
            <person name="Senoo K."/>
        </authorList>
    </citation>
    <scope>NUCLEOTIDE SEQUENCE</scope>
    <source>
        <strain evidence="1">Red875</strain>
    </source>
</reference>
<gene>
    <name evidence="1" type="ORF">JFN93_25280</name>
</gene>
<dbReference type="GO" id="GO:0003677">
    <property type="term" value="F:DNA binding"/>
    <property type="evidence" value="ECO:0007669"/>
    <property type="project" value="InterPro"/>
</dbReference>
<accession>A0A8J7SBX6</accession>
<evidence type="ECO:0000313" key="2">
    <source>
        <dbReference type="Proteomes" id="UP000636888"/>
    </source>
</evidence>
<feature type="non-terminal residue" evidence="1">
    <location>
        <position position="132"/>
    </location>
</feature>
<organism evidence="1 2">
    <name type="scientific">Geomesophilobacter sediminis</name>
    <dbReference type="NCBI Taxonomy" id="2798584"/>
    <lineage>
        <taxon>Bacteria</taxon>
        <taxon>Pseudomonadati</taxon>
        <taxon>Thermodesulfobacteriota</taxon>
        <taxon>Desulfuromonadia</taxon>
        <taxon>Geobacterales</taxon>
        <taxon>Geobacteraceae</taxon>
        <taxon>Geomesophilobacter</taxon>
    </lineage>
</organism>
<dbReference type="EMBL" id="JAEMHM010000049">
    <property type="protein sequence ID" value="MBJ6728031.1"/>
    <property type="molecule type" value="Genomic_DNA"/>
</dbReference>
<dbReference type="Gene3D" id="3.30.70.1290">
    <property type="entry name" value="Transposase IS200-like"/>
    <property type="match status" value="1"/>
</dbReference>
<dbReference type="PANTHER" id="PTHR34322:SF2">
    <property type="entry name" value="TRANSPOSASE IS200-LIKE DOMAIN-CONTAINING PROTEIN"/>
    <property type="match status" value="1"/>
</dbReference>
<proteinExistence type="predicted"/>
<protein>
    <submittedName>
        <fullName evidence="1">Transposase</fullName>
    </submittedName>
</protein>
<comment type="caution">
    <text evidence="1">The sequence shown here is derived from an EMBL/GenBank/DDBJ whole genome shotgun (WGS) entry which is preliminary data.</text>
</comment>
<dbReference type="GO" id="GO:0006313">
    <property type="term" value="P:DNA transposition"/>
    <property type="evidence" value="ECO:0007669"/>
    <property type="project" value="InterPro"/>
</dbReference>
<sequence length="132" mass="15137">MLQLVSYIHLNPVRAKITKDVALYQWSSHKTYLGQEEIPWLSTKPILSYFGTRLKAARIAFDRMVREKAEEGHHEEFYTGCKYDSRLLGGDDFYVDVQAKTDELPRTTPDLQTIIETVEQICNLEAGELNAG</sequence>
<dbReference type="GO" id="GO:0004803">
    <property type="term" value="F:transposase activity"/>
    <property type="evidence" value="ECO:0007669"/>
    <property type="project" value="InterPro"/>
</dbReference>
<dbReference type="PANTHER" id="PTHR34322">
    <property type="entry name" value="TRANSPOSASE, Y1_TNP DOMAIN-CONTAINING"/>
    <property type="match status" value="1"/>
</dbReference>
<dbReference type="AlphaFoldDB" id="A0A8J7SBX6"/>
<name>A0A8J7SBX6_9BACT</name>
<dbReference type="Proteomes" id="UP000636888">
    <property type="component" value="Unassembled WGS sequence"/>
</dbReference>
<dbReference type="InterPro" id="IPR036515">
    <property type="entry name" value="Transposase_17_sf"/>
</dbReference>